<proteinExistence type="predicted"/>
<dbReference type="GeneID" id="63713268"/>
<evidence type="ECO:0000313" key="2">
    <source>
        <dbReference type="EMBL" id="KYK59495.1"/>
    </source>
</evidence>
<reference evidence="2 3" key="1">
    <citation type="journal article" date="2016" name="Sci. Rep.">
        <title>Insights into Adaptations to a Near-Obligate Nematode Endoparasitic Lifestyle from the Finished Genome of Drechmeria coniospora.</title>
        <authorList>
            <person name="Zhang L."/>
            <person name="Zhou Z."/>
            <person name="Guo Q."/>
            <person name="Fokkens L."/>
            <person name="Miskei M."/>
            <person name="Pocsi I."/>
            <person name="Zhang W."/>
            <person name="Chen M."/>
            <person name="Wang L."/>
            <person name="Sun Y."/>
            <person name="Donzelli B.G."/>
            <person name="Gibson D.M."/>
            <person name="Nelson D.R."/>
            <person name="Luo J.G."/>
            <person name="Rep M."/>
            <person name="Liu H."/>
            <person name="Yang S."/>
            <person name="Wang J."/>
            <person name="Krasnoff S.B."/>
            <person name="Xu Y."/>
            <person name="Molnar I."/>
            <person name="Lin M."/>
        </authorList>
    </citation>
    <scope>NUCLEOTIDE SEQUENCE [LARGE SCALE GENOMIC DNA]</scope>
    <source>
        <strain evidence="2 3">ARSEF 6962</strain>
    </source>
</reference>
<name>A0A151GQV3_DRECN</name>
<feature type="region of interest" description="Disordered" evidence="1">
    <location>
        <begin position="189"/>
        <end position="219"/>
    </location>
</feature>
<feature type="region of interest" description="Disordered" evidence="1">
    <location>
        <begin position="76"/>
        <end position="106"/>
    </location>
</feature>
<dbReference type="Proteomes" id="UP000076580">
    <property type="component" value="Chromosome 01"/>
</dbReference>
<keyword evidence="3" id="KW-1185">Reference proteome</keyword>
<dbReference type="EMBL" id="LAYC01000001">
    <property type="protein sequence ID" value="KYK59495.1"/>
    <property type="molecule type" value="Genomic_DNA"/>
</dbReference>
<evidence type="ECO:0000313" key="3">
    <source>
        <dbReference type="Proteomes" id="UP000076580"/>
    </source>
</evidence>
<comment type="caution">
    <text evidence="2">The sequence shown here is derived from an EMBL/GenBank/DDBJ whole genome shotgun (WGS) entry which is preliminary data.</text>
</comment>
<feature type="compositionally biased region" description="Basic and acidic residues" evidence="1">
    <location>
        <begin position="79"/>
        <end position="91"/>
    </location>
</feature>
<dbReference type="InParanoid" id="A0A151GQV3"/>
<dbReference type="RefSeq" id="XP_040658847.1">
    <property type="nucleotide sequence ID" value="XM_040797964.1"/>
</dbReference>
<sequence>MRCSYGVVGTILCPSPTVRTPAHASTYLYMHISFRFCTNPAERDRRLPNRPSATTTSAAYRPDIYNSRRRSEFILGPDDGVRIESESRHEPSTPFDPPRSRPRGKSGLEPAVIAIRFQTLAAVVLRSELLGLAPRDRSVRPSILPLVHQAVDGDAKTTARAACEARATHRFPTRASSRHASRIGVPAPAQAAAPLGPRGCGSNTCTFDDAPSSRRAAAS</sequence>
<gene>
    <name evidence="2" type="ORF">DCS_00625</name>
</gene>
<dbReference type="AlphaFoldDB" id="A0A151GQV3"/>
<accession>A0A151GQV3</accession>
<evidence type="ECO:0000256" key="1">
    <source>
        <dbReference type="SAM" id="MobiDB-lite"/>
    </source>
</evidence>
<organism evidence="2 3">
    <name type="scientific">Drechmeria coniospora</name>
    <name type="common">Nematophagous fungus</name>
    <name type="synonym">Meria coniospora</name>
    <dbReference type="NCBI Taxonomy" id="98403"/>
    <lineage>
        <taxon>Eukaryota</taxon>
        <taxon>Fungi</taxon>
        <taxon>Dikarya</taxon>
        <taxon>Ascomycota</taxon>
        <taxon>Pezizomycotina</taxon>
        <taxon>Sordariomycetes</taxon>
        <taxon>Hypocreomycetidae</taxon>
        <taxon>Hypocreales</taxon>
        <taxon>Ophiocordycipitaceae</taxon>
        <taxon>Drechmeria</taxon>
    </lineage>
</organism>
<protein>
    <submittedName>
        <fullName evidence="2">Uncharacterized protein</fullName>
    </submittedName>
</protein>